<organism evidence="1 2">
    <name type="scientific">Apostasia shenzhenica</name>
    <dbReference type="NCBI Taxonomy" id="1088818"/>
    <lineage>
        <taxon>Eukaryota</taxon>
        <taxon>Viridiplantae</taxon>
        <taxon>Streptophyta</taxon>
        <taxon>Embryophyta</taxon>
        <taxon>Tracheophyta</taxon>
        <taxon>Spermatophyta</taxon>
        <taxon>Magnoliopsida</taxon>
        <taxon>Liliopsida</taxon>
        <taxon>Asparagales</taxon>
        <taxon>Orchidaceae</taxon>
        <taxon>Apostasioideae</taxon>
        <taxon>Apostasia</taxon>
    </lineage>
</organism>
<proteinExistence type="predicted"/>
<evidence type="ECO:0000313" key="1">
    <source>
        <dbReference type="EMBL" id="PKA62595.1"/>
    </source>
</evidence>
<dbReference type="OrthoDB" id="1925573at2759"/>
<evidence type="ECO:0008006" key="3">
    <source>
        <dbReference type="Google" id="ProtNLM"/>
    </source>
</evidence>
<dbReference type="EMBL" id="KZ451916">
    <property type="protein sequence ID" value="PKA62595.1"/>
    <property type="molecule type" value="Genomic_DNA"/>
</dbReference>
<evidence type="ECO:0000313" key="2">
    <source>
        <dbReference type="Proteomes" id="UP000236161"/>
    </source>
</evidence>
<protein>
    <recommendedName>
        <fullName evidence="3">BED-type domain-containing protein</fullName>
    </recommendedName>
</protein>
<sequence length="184" mass="20922">MNNVGDKGGGNVIFQCTFCNMQFKETYYRVKAHLLKLSGYGIKVCAEVIPQILVELQKVVSDAEERHKSNQPKRVFLPSSINSREQIRMTSRFSMHSSTLRIEGVQSKKMKTTETSSSIMKAFNMQVKDTLDDLTVIFFYSTRLSFPVARNSYFIESIVFAALNNCAEYVLPGYNNLTTTCLQK</sequence>
<accession>A0A2I0B479</accession>
<dbReference type="Proteomes" id="UP000236161">
    <property type="component" value="Unassembled WGS sequence"/>
</dbReference>
<keyword evidence="2" id="KW-1185">Reference proteome</keyword>
<reference evidence="1 2" key="1">
    <citation type="journal article" date="2017" name="Nature">
        <title>The Apostasia genome and the evolution of orchids.</title>
        <authorList>
            <person name="Zhang G.Q."/>
            <person name="Liu K.W."/>
            <person name="Li Z."/>
            <person name="Lohaus R."/>
            <person name="Hsiao Y.Y."/>
            <person name="Niu S.C."/>
            <person name="Wang J.Y."/>
            <person name="Lin Y.C."/>
            <person name="Xu Q."/>
            <person name="Chen L.J."/>
            <person name="Yoshida K."/>
            <person name="Fujiwara S."/>
            <person name="Wang Z.W."/>
            <person name="Zhang Y.Q."/>
            <person name="Mitsuda N."/>
            <person name="Wang M."/>
            <person name="Liu G.H."/>
            <person name="Pecoraro L."/>
            <person name="Huang H.X."/>
            <person name="Xiao X.J."/>
            <person name="Lin M."/>
            <person name="Wu X.Y."/>
            <person name="Wu W.L."/>
            <person name="Chen Y.Y."/>
            <person name="Chang S.B."/>
            <person name="Sakamoto S."/>
            <person name="Ohme-Takagi M."/>
            <person name="Yagi M."/>
            <person name="Zeng S.J."/>
            <person name="Shen C.Y."/>
            <person name="Yeh C.M."/>
            <person name="Luo Y.B."/>
            <person name="Tsai W.C."/>
            <person name="Van de Peer Y."/>
            <person name="Liu Z.J."/>
        </authorList>
    </citation>
    <scope>NUCLEOTIDE SEQUENCE [LARGE SCALE GENOMIC DNA]</scope>
    <source>
        <strain evidence="2">cv. Shenzhen</strain>
        <tissue evidence="1">Stem</tissue>
    </source>
</reference>
<dbReference type="AlphaFoldDB" id="A0A2I0B479"/>
<dbReference type="STRING" id="1088818.A0A2I0B479"/>
<name>A0A2I0B479_9ASPA</name>
<gene>
    <name evidence="1" type="ORF">AXF42_Ash012181</name>
</gene>